<dbReference type="EMBL" id="FMSV02000503">
    <property type="protein sequence ID" value="SEH06702.1"/>
    <property type="molecule type" value="Genomic_DNA"/>
</dbReference>
<reference evidence="1 2" key="1">
    <citation type="submission" date="2016-10" db="EMBL/GenBank/DDBJ databases">
        <authorList>
            <person name="de Groot N.N."/>
        </authorList>
    </citation>
    <scope>NUCLEOTIDE SEQUENCE [LARGE SCALE GENOMIC DNA]</scope>
    <source>
        <strain evidence="1">MBHS1</strain>
    </source>
</reference>
<evidence type="ECO:0000313" key="1">
    <source>
        <dbReference type="EMBL" id="SEH06702.1"/>
    </source>
</evidence>
<name>A0A1H6F9B7_9GAMM</name>
<dbReference type="Proteomes" id="UP000236724">
    <property type="component" value="Unassembled WGS sequence"/>
</dbReference>
<gene>
    <name evidence="1" type="ORF">MBHS_02567</name>
</gene>
<sequence>MKTPPSPHLSAFCKPQAKVIFDDQITAAASWKSCPVDIRSLHSEARSQFQAMYHNLCRPEINPQILASNPRILYLSGQAGVGKSHLLQYFRQQVHQQGRGCCVNMSLPLVMQNPDDYLLNQVIEGLEKPWQESAQTSALLRVSHALLENYQRIPTSALQIFRQGQFNDHSLGLATQALCQQLCKHPEFQDLEPELLRVLLYLQRHEPRYRRRALKYLRCEPLNKTDLKILGGMPATALKTKPGIRLAQLSQVIFQVSGGPLVLCLDELENISSPVPVSAFMQSLLLLIEQAPRILLVLSCQEKAYLETCPTSLYERLHSHMTNLDLLPGCSEQEARELIVQRLKTYFKRLQLQAKANDPFYPLNIANLALTSTQTPRDILQACQQQQGKHQTGQQAASLSQKPLQYPPEQQALEKQWQDFIARLHPVLSRSLPEQAAGLQALLLHSLSQYLQEQRLTKQCQVQTQDSDILLLRGEQNTPLRLRLCNQRLQNGDLTRQLQNLLDAASLPIANQDDSIPIAVRHSIFSRSASNSVALKLGEIRRAGGMAVILEDSDWRTLWFMRQFYQQKYQQKGFQSWLQQRQPLSQLPGLQRLASFFEDLNHAVVSQPEAAHKTSKPVMPSPAPASTQQDIQRPFQFLKPGSAAIKTKPEKLLVKPHEPRQSKAPATEAQLYLPSTSGEPLSVQLGRSADKMQQRQVDLRAHIGILEENGHSAWQLSASLMEQLLLRDIPVLLVDTQGRFKHYAQPAQWQQPADPVQAQQFQALRDHLQVQYYAPGQHPDNLQDISLPVQVAGLGRLPRNERIDYCRANSAMLVALIREQGQSIATAAQKWLSQALYALTEYYHDEAVTLVQLKVFLRQHQTRQALPEADFINLLQGLKQLPVNIGLMTSEHASSTGSTTLRSQLNQGQAANLILLDLQHCTPAQQNYWVWHSLLSLNNHAEQFPGTALRQVCILDDAIDGLSPYQQIRQSGLLTQLLKRSRMAGVSLVFNSVFSNHRAESWGLLFEQQEAVELGSWFIGSMSLAKNLEKLHTLFVGTGLDPKRILPGLQTHGFYIRKAGETLRFTGKPALVKPALMQSTLTATSINAANR</sequence>
<dbReference type="SUPFAM" id="SSF52540">
    <property type="entry name" value="P-loop containing nucleoside triphosphate hydrolases"/>
    <property type="match status" value="1"/>
</dbReference>
<accession>A0A1H6F9B7</accession>
<evidence type="ECO:0000313" key="2">
    <source>
        <dbReference type="Proteomes" id="UP000236724"/>
    </source>
</evidence>
<proteinExistence type="predicted"/>
<keyword evidence="2" id="KW-1185">Reference proteome</keyword>
<dbReference type="RefSeq" id="WP_103920454.1">
    <property type="nucleotide sequence ID" value="NZ_FMSV02000503.1"/>
</dbReference>
<evidence type="ECO:0008006" key="3">
    <source>
        <dbReference type="Google" id="ProtNLM"/>
    </source>
</evidence>
<dbReference type="OrthoDB" id="9758751at2"/>
<dbReference type="AlphaFoldDB" id="A0A1H6F9B7"/>
<dbReference type="InterPro" id="IPR027417">
    <property type="entry name" value="P-loop_NTPase"/>
</dbReference>
<protein>
    <recommendedName>
        <fullName evidence="3">Orc1-like AAA ATPase domain-containing protein</fullName>
    </recommendedName>
</protein>
<organism evidence="1 2">
    <name type="scientific">Candidatus Venteria ishoeyi</name>
    <dbReference type="NCBI Taxonomy" id="1899563"/>
    <lineage>
        <taxon>Bacteria</taxon>
        <taxon>Pseudomonadati</taxon>
        <taxon>Pseudomonadota</taxon>
        <taxon>Gammaproteobacteria</taxon>
        <taxon>Thiotrichales</taxon>
        <taxon>Thiotrichaceae</taxon>
        <taxon>Venteria</taxon>
    </lineage>
</organism>